<accession>A0A645INL6</accession>
<sequence length="62" mass="6493">MAVSAVVQPALATATAVPTLSEPKRRAAVTPVSAKAWTGDIVRAVPTISKLANVFVVKFFIK</sequence>
<comment type="caution">
    <text evidence="1">The sequence shown here is derived from an EMBL/GenBank/DDBJ whole genome shotgun (WGS) entry which is preliminary data.</text>
</comment>
<evidence type="ECO:0000313" key="1">
    <source>
        <dbReference type="EMBL" id="MPN52918.1"/>
    </source>
</evidence>
<protein>
    <submittedName>
        <fullName evidence="1">Uncharacterized protein</fullName>
    </submittedName>
</protein>
<proteinExistence type="predicted"/>
<organism evidence="1">
    <name type="scientific">bioreactor metagenome</name>
    <dbReference type="NCBI Taxonomy" id="1076179"/>
    <lineage>
        <taxon>unclassified sequences</taxon>
        <taxon>metagenomes</taxon>
        <taxon>ecological metagenomes</taxon>
    </lineage>
</organism>
<name>A0A645INL6_9ZZZZ</name>
<dbReference type="AlphaFoldDB" id="A0A645INL6"/>
<dbReference type="EMBL" id="VSSQ01119495">
    <property type="protein sequence ID" value="MPN52918.1"/>
    <property type="molecule type" value="Genomic_DNA"/>
</dbReference>
<gene>
    <name evidence="1" type="ORF">SDC9_200581</name>
</gene>
<reference evidence="1" key="1">
    <citation type="submission" date="2019-08" db="EMBL/GenBank/DDBJ databases">
        <authorList>
            <person name="Kucharzyk K."/>
            <person name="Murdoch R.W."/>
            <person name="Higgins S."/>
            <person name="Loffler F."/>
        </authorList>
    </citation>
    <scope>NUCLEOTIDE SEQUENCE</scope>
</reference>